<dbReference type="InterPro" id="IPR015946">
    <property type="entry name" value="KH_dom-like_a/b"/>
</dbReference>
<accession>A0A0K2RZG7</accession>
<dbReference type="SUPFAM" id="SSF82708">
    <property type="entry name" value="R3H domain"/>
    <property type="match status" value="1"/>
</dbReference>
<evidence type="ECO:0000259" key="2">
    <source>
        <dbReference type="PROSITE" id="PS51061"/>
    </source>
</evidence>
<dbReference type="InterPro" id="IPR038008">
    <property type="entry name" value="Jag_KH"/>
</dbReference>
<dbReference type="EMBL" id="AP014938">
    <property type="protein sequence ID" value="BAS19992.1"/>
    <property type="molecule type" value="Genomic_DNA"/>
</dbReference>
<dbReference type="PANTHER" id="PTHR35800">
    <property type="entry name" value="PROTEIN JAG"/>
    <property type="match status" value="1"/>
</dbReference>
<dbReference type="SMART" id="SM00393">
    <property type="entry name" value="R3H"/>
    <property type="match status" value="1"/>
</dbReference>
<feature type="region of interest" description="Disordered" evidence="1">
    <location>
        <begin position="1"/>
        <end position="30"/>
    </location>
</feature>
<dbReference type="Proteomes" id="UP000066203">
    <property type="component" value="Chromosome"/>
</dbReference>
<evidence type="ECO:0000256" key="1">
    <source>
        <dbReference type="SAM" id="MobiDB-lite"/>
    </source>
</evidence>
<dbReference type="Gene3D" id="3.30.1370.50">
    <property type="entry name" value="R3H-like domain"/>
    <property type="match status" value="1"/>
</dbReference>
<dbReference type="CDD" id="cd02414">
    <property type="entry name" value="KH-II_Jag"/>
    <property type="match status" value="1"/>
</dbReference>
<gene>
    <name evidence="3" type="ORF">RM6536_0745</name>
</gene>
<dbReference type="Gene3D" id="3.30.300.20">
    <property type="match status" value="1"/>
</dbReference>
<dbReference type="InterPro" id="IPR001374">
    <property type="entry name" value="R3H_dom"/>
</dbReference>
<dbReference type="RefSeq" id="WP_060824110.1">
    <property type="nucleotide sequence ID" value="NZ_AP014938.1"/>
</dbReference>
<reference evidence="4" key="1">
    <citation type="submission" date="2015-08" db="EMBL/GenBank/DDBJ databases">
        <title>Complete genome sequence of Rothia mucilaginosa strain NUM-Rm6536.</title>
        <authorList>
            <person name="Nambu T."/>
        </authorList>
    </citation>
    <scope>NUCLEOTIDE SEQUENCE [LARGE SCALE GENOMIC DNA]</scope>
    <source>
        <strain evidence="4">NUM-Rm6536</strain>
    </source>
</reference>
<feature type="domain" description="R3H" evidence="2">
    <location>
        <begin position="120"/>
        <end position="185"/>
    </location>
</feature>
<organism evidence="3">
    <name type="scientific">Rothia mucilaginosa</name>
    <dbReference type="NCBI Taxonomy" id="43675"/>
    <lineage>
        <taxon>Bacteria</taxon>
        <taxon>Bacillati</taxon>
        <taxon>Actinomycetota</taxon>
        <taxon>Actinomycetes</taxon>
        <taxon>Micrococcales</taxon>
        <taxon>Micrococcaceae</taxon>
        <taxon>Rothia</taxon>
    </lineage>
</organism>
<evidence type="ECO:0000313" key="4">
    <source>
        <dbReference type="Proteomes" id="UP000066203"/>
    </source>
</evidence>
<dbReference type="AlphaFoldDB" id="A0A0K2RZG7"/>
<dbReference type="PROSITE" id="PS51061">
    <property type="entry name" value="R3H"/>
    <property type="match status" value="1"/>
</dbReference>
<name>A0A0K2RZG7_9MICC</name>
<dbReference type="InterPro" id="IPR034079">
    <property type="entry name" value="R3H_KhpB"/>
</dbReference>
<sequence length="188" mass="21199">MTEAMEYEDEQLVEEQLVEEPLEGEEDDFEDIDEEGDIAADYLEELLDIVDMDGDIDIEVRNNRIYLSVVNDDDDNEELRHLVGRHGEVLEALQELVRLSVLAGNGTRSRLILDIAGYRAERREQLEKIAADAIEKVRATGRDEHMKPLSAYERKVVHDVVAAAGLYSESEGEGPRRHVVISLPEVGA</sequence>
<dbReference type="PANTHER" id="PTHR35800:SF1">
    <property type="entry name" value="RNA-BINDING PROTEIN KHPB"/>
    <property type="match status" value="1"/>
</dbReference>
<dbReference type="InterPro" id="IPR039247">
    <property type="entry name" value="KhpB"/>
</dbReference>
<dbReference type="PATRIC" id="fig|43675.28.peg.762"/>
<dbReference type="CDD" id="cd02644">
    <property type="entry name" value="R3H_jag"/>
    <property type="match status" value="1"/>
</dbReference>
<dbReference type="Pfam" id="PF01424">
    <property type="entry name" value="R3H"/>
    <property type="match status" value="1"/>
</dbReference>
<dbReference type="GO" id="GO:0003723">
    <property type="term" value="F:RNA binding"/>
    <property type="evidence" value="ECO:0007669"/>
    <property type="project" value="InterPro"/>
</dbReference>
<evidence type="ECO:0000313" key="3">
    <source>
        <dbReference type="EMBL" id="BAS19992.1"/>
    </source>
</evidence>
<dbReference type="InterPro" id="IPR036867">
    <property type="entry name" value="R3H_dom_sf"/>
</dbReference>
<protein>
    <submittedName>
        <fullName evidence="3">RNA-binding protein Jag</fullName>
    </submittedName>
</protein>
<proteinExistence type="predicted"/>